<dbReference type="Pfam" id="PF13664">
    <property type="entry name" value="DUF4149"/>
    <property type="match status" value="1"/>
</dbReference>
<sequence length="143" mass="15273">MLRRYRAVLAAIWGGFLLCVAFAAAPAAFAVLERAQAGALVAQLFAVEAQVALAAALLLILIERRLARDSGSKNLSAEFFLPAAALFCTVAGYYALHPMMEAAKAGQGSWSFMTLHAFSFAFFGLKTLAVLALAWRTSNNSKV</sequence>
<reference evidence="7 8" key="1">
    <citation type="submission" date="2021-11" db="EMBL/GenBank/DDBJ databases">
        <authorList>
            <person name="Liang Q."/>
            <person name="Mou H."/>
            <person name="Liu Z."/>
        </authorList>
    </citation>
    <scope>NUCLEOTIDE SEQUENCE [LARGE SCALE GENOMIC DNA]</scope>
    <source>
        <strain evidence="7 8">CHU3</strain>
    </source>
</reference>
<dbReference type="Proteomes" id="UP001209701">
    <property type="component" value="Unassembled WGS sequence"/>
</dbReference>
<dbReference type="RefSeq" id="WP_263573561.1">
    <property type="nucleotide sequence ID" value="NZ_JAJIRN010000011.1"/>
</dbReference>
<evidence type="ECO:0000313" key="7">
    <source>
        <dbReference type="EMBL" id="MCV2370983.1"/>
    </source>
</evidence>
<feature type="transmembrane region" description="Helical" evidence="5">
    <location>
        <begin position="74"/>
        <end position="95"/>
    </location>
</feature>
<organism evidence="7 8">
    <name type="scientific">Roseateles oligotrophus</name>
    <dbReference type="NCBI Taxonomy" id="1769250"/>
    <lineage>
        <taxon>Bacteria</taxon>
        <taxon>Pseudomonadati</taxon>
        <taxon>Pseudomonadota</taxon>
        <taxon>Betaproteobacteria</taxon>
        <taxon>Burkholderiales</taxon>
        <taxon>Sphaerotilaceae</taxon>
        <taxon>Roseateles</taxon>
    </lineage>
</organism>
<dbReference type="InterPro" id="IPR025423">
    <property type="entry name" value="TMEM205-like"/>
</dbReference>
<keyword evidence="2 5" id="KW-0812">Transmembrane</keyword>
<gene>
    <name evidence="7" type="ORF">LNV07_23085</name>
</gene>
<feature type="domain" description="TMEM205-like" evidence="6">
    <location>
        <begin position="9"/>
        <end position="106"/>
    </location>
</feature>
<dbReference type="EMBL" id="JAJIRN010000011">
    <property type="protein sequence ID" value="MCV2370983.1"/>
    <property type="molecule type" value="Genomic_DNA"/>
</dbReference>
<keyword evidence="4 5" id="KW-0472">Membrane</keyword>
<evidence type="ECO:0000256" key="5">
    <source>
        <dbReference type="SAM" id="Phobius"/>
    </source>
</evidence>
<evidence type="ECO:0000256" key="3">
    <source>
        <dbReference type="ARBA" id="ARBA00022989"/>
    </source>
</evidence>
<feature type="transmembrane region" description="Helical" evidence="5">
    <location>
        <begin position="40"/>
        <end position="62"/>
    </location>
</feature>
<feature type="transmembrane region" description="Helical" evidence="5">
    <location>
        <begin position="115"/>
        <end position="135"/>
    </location>
</feature>
<evidence type="ECO:0000313" key="8">
    <source>
        <dbReference type="Proteomes" id="UP001209701"/>
    </source>
</evidence>
<comment type="caution">
    <text evidence="7">The sequence shown here is derived from an EMBL/GenBank/DDBJ whole genome shotgun (WGS) entry which is preliminary data.</text>
</comment>
<proteinExistence type="predicted"/>
<keyword evidence="8" id="KW-1185">Reference proteome</keyword>
<accession>A0ABT2YLN9</accession>
<protein>
    <submittedName>
        <fullName evidence="7">DUF4149 domain-containing protein</fullName>
    </submittedName>
</protein>
<evidence type="ECO:0000256" key="4">
    <source>
        <dbReference type="ARBA" id="ARBA00023136"/>
    </source>
</evidence>
<evidence type="ECO:0000256" key="2">
    <source>
        <dbReference type="ARBA" id="ARBA00022692"/>
    </source>
</evidence>
<keyword evidence="3 5" id="KW-1133">Transmembrane helix</keyword>
<name>A0ABT2YLN9_9BURK</name>
<evidence type="ECO:0000259" key="6">
    <source>
        <dbReference type="Pfam" id="PF13664"/>
    </source>
</evidence>
<evidence type="ECO:0000256" key="1">
    <source>
        <dbReference type="ARBA" id="ARBA00004370"/>
    </source>
</evidence>
<comment type="subcellular location">
    <subcellularLocation>
        <location evidence="1">Membrane</location>
    </subcellularLocation>
</comment>